<organism evidence="8 9">
    <name type="scientific">Streptococcus oralis</name>
    <dbReference type="NCBI Taxonomy" id="1303"/>
    <lineage>
        <taxon>Bacteria</taxon>
        <taxon>Bacillati</taxon>
        <taxon>Bacillota</taxon>
        <taxon>Bacilli</taxon>
        <taxon>Lactobacillales</taxon>
        <taxon>Streptococcaceae</taxon>
        <taxon>Streptococcus</taxon>
    </lineage>
</organism>
<evidence type="ECO:0000313" key="9">
    <source>
        <dbReference type="Proteomes" id="UP000070678"/>
    </source>
</evidence>
<dbReference type="Proteomes" id="UP000070678">
    <property type="component" value="Unassembled WGS sequence"/>
</dbReference>
<dbReference type="Gene3D" id="3.40.190.10">
    <property type="entry name" value="Periplasmic binding protein-like II"/>
    <property type="match status" value="1"/>
</dbReference>
<dbReference type="Pfam" id="PF00496">
    <property type="entry name" value="SBP_bac_5"/>
    <property type="match status" value="1"/>
</dbReference>
<dbReference type="GO" id="GO:0030313">
    <property type="term" value="C:cell envelope"/>
    <property type="evidence" value="ECO:0007669"/>
    <property type="project" value="UniProtKB-SubCell"/>
</dbReference>
<dbReference type="CDD" id="cd08504">
    <property type="entry name" value="PBP2_OppA"/>
    <property type="match status" value="1"/>
</dbReference>
<feature type="domain" description="Solute-binding protein family 5" evidence="7">
    <location>
        <begin position="84"/>
        <end position="525"/>
    </location>
</feature>
<dbReference type="InterPro" id="IPR039424">
    <property type="entry name" value="SBP_5"/>
</dbReference>
<comment type="caution">
    <text evidence="8">The sequence shown here is derived from an EMBL/GenBank/DDBJ whole genome shotgun (WGS) entry which is preliminary data.</text>
</comment>
<evidence type="ECO:0000259" key="7">
    <source>
        <dbReference type="Pfam" id="PF00496"/>
    </source>
</evidence>
<feature type="chain" id="PRO_5038915544" evidence="6">
    <location>
        <begin position="30"/>
        <end position="667"/>
    </location>
</feature>
<dbReference type="Gene3D" id="3.10.105.10">
    <property type="entry name" value="Dipeptide-binding Protein, Domain 3"/>
    <property type="match status" value="1"/>
</dbReference>
<comment type="similarity">
    <text evidence="2">Belongs to the bacterial solute-binding protein 5 family.</text>
</comment>
<evidence type="ECO:0000256" key="1">
    <source>
        <dbReference type="ARBA" id="ARBA00004196"/>
    </source>
</evidence>
<dbReference type="AlphaFoldDB" id="A0A139NXG2"/>
<keyword evidence="4 6" id="KW-0732">Signal</keyword>
<keyword evidence="3" id="KW-0813">Transport</keyword>
<evidence type="ECO:0000256" key="4">
    <source>
        <dbReference type="ARBA" id="ARBA00022729"/>
    </source>
</evidence>
<dbReference type="InterPro" id="IPR030678">
    <property type="entry name" value="Peptide/Ni-bd"/>
</dbReference>
<dbReference type="GO" id="GO:1904680">
    <property type="term" value="F:peptide transmembrane transporter activity"/>
    <property type="evidence" value="ECO:0007669"/>
    <property type="project" value="TreeGrafter"/>
</dbReference>
<feature type="region of interest" description="Disordered" evidence="5">
    <location>
        <begin position="648"/>
        <end position="667"/>
    </location>
</feature>
<feature type="signal peptide" evidence="6">
    <location>
        <begin position="1"/>
        <end position="29"/>
    </location>
</feature>
<evidence type="ECO:0000256" key="6">
    <source>
        <dbReference type="SAM" id="SignalP"/>
    </source>
</evidence>
<dbReference type="EMBL" id="LQNX01000062">
    <property type="protein sequence ID" value="KXT80628.1"/>
    <property type="molecule type" value="Genomic_DNA"/>
</dbReference>
<dbReference type="PATRIC" id="fig|1303.78.peg.1227"/>
<dbReference type="PANTHER" id="PTHR30290:SF10">
    <property type="entry name" value="PERIPLASMIC OLIGOPEPTIDE-BINDING PROTEIN-RELATED"/>
    <property type="match status" value="1"/>
</dbReference>
<dbReference type="SUPFAM" id="SSF53850">
    <property type="entry name" value="Periplasmic binding protein-like II"/>
    <property type="match status" value="1"/>
</dbReference>
<dbReference type="PIRSF" id="PIRSF002741">
    <property type="entry name" value="MppA"/>
    <property type="match status" value="1"/>
</dbReference>
<dbReference type="GO" id="GO:0015833">
    <property type="term" value="P:peptide transport"/>
    <property type="evidence" value="ECO:0007669"/>
    <property type="project" value="TreeGrafter"/>
</dbReference>
<dbReference type="InterPro" id="IPR000914">
    <property type="entry name" value="SBP_5_dom"/>
</dbReference>
<name>A0A139NXG2_STROR</name>
<dbReference type="Gene3D" id="3.90.76.10">
    <property type="entry name" value="Dipeptide-binding Protein, Domain 1"/>
    <property type="match status" value="1"/>
</dbReference>
<sequence>MKVLKEKMMKRTKLLALTGVTLLATGVLAACSSSASNKGEQTFAYTYETDPDNLNYLTTNKAATANITNNVIDGLMENDRYGNFVPSMAEDWSVSKDGLTYTYKIRQDAKWYTSEGEEYASVTAKDFVTGLKYAADKKSDGLYLVQESIKGLDAYVKGEITDFSQVGIKAIDDQTVEYTLNSPESFWNSKTTMGILAPVNEEFLNSKGDDFAKGTDPSSILYNGPFLLKSIVAKSSVEFEKNANYWDKDNVHIDKVKLSFWDGQDTSKPAENFKDGSFTVARLFPTSASYPEIEKEFKDNIVYTQQDSATFVVGTNIDRQSYKFTSKTTDEQKNSTKKALLNKDFRQAIAFGFDRTAYASQINGKNGATKLLRNLFIPPTFVQSDGKNFGDMVREQLISYGDEWKDINLADAQDGLYNPEKAKAEFAKAKTALQAEGVQFPIHLDMPVDQTATTKVQRVQSMKQSLEETLGADNVVIDIQQLQKDDLLNVTYFAESAAGEDWDLSDNIGWSPDYIDPSTYLDIIKPSVGENTKTYLGFDSGTNNAAAKQVGLEDYEKMIVDAGNEKTDVAKRYEKYAAAQAWLTDSALIIPTTSQTGRPILSRIVPFTIPFAFSGNKGTSEPLLYKYVELQDKAVTADEYQKAQEKWLKEKEESNKKAQEDLANHVK</sequence>
<dbReference type="PROSITE" id="PS51257">
    <property type="entry name" value="PROKAR_LIPOPROTEIN"/>
    <property type="match status" value="1"/>
</dbReference>
<protein>
    <submittedName>
        <fullName evidence="8">Oligopeptide ABC transporter, periplasmic oligopeptide-binding protein OppA</fullName>
    </submittedName>
</protein>
<dbReference type="GO" id="GO:0043190">
    <property type="term" value="C:ATP-binding cassette (ABC) transporter complex"/>
    <property type="evidence" value="ECO:0007669"/>
    <property type="project" value="InterPro"/>
</dbReference>
<reference evidence="8 9" key="1">
    <citation type="submission" date="2016-01" db="EMBL/GenBank/DDBJ databases">
        <title>Highly variable Streptococcus oralis are common among viridans streptococci isolated from primates.</title>
        <authorList>
            <person name="Denapaite D."/>
            <person name="Rieger M."/>
            <person name="Koendgen S."/>
            <person name="Brueckner R."/>
            <person name="Ochigava I."/>
            <person name="Kappeler P."/>
            <person name="Maetz-Rensing K."/>
            <person name="Leendertz F."/>
            <person name="Hakenbeck R."/>
        </authorList>
    </citation>
    <scope>NUCLEOTIDE SEQUENCE [LARGE SCALE GENOMIC DNA]</scope>
    <source>
        <strain evidence="8 9">DD15</strain>
    </source>
</reference>
<proteinExistence type="inferred from homology"/>
<evidence type="ECO:0000313" key="8">
    <source>
        <dbReference type="EMBL" id="KXT80628.1"/>
    </source>
</evidence>
<evidence type="ECO:0000256" key="2">
    <source>
        <dbReference type="ARBA" id="ARBA00005695"/>
    </source>
</evidence>
<evidence type="ECO:0000256" key="5">
    <source>
        <dbReference type="SAM" id="MobiDB-lite"/>
    </source>
</evidence>
<dbReference type="PANTHER" id="PTHR30290">
    <property type="entry name" value="PERIPLASMIC BINDING COMPONENT OF ABC TRANSPORTER"/>
    <property type="match status" value="1"/>
</dbReference>
<comment type="subcellular location">
    <subcellularLocation>
        <location evidence="1">Cell envelope</location>
    </subcellularLocation>
</comment>
<gene>
    <name evidence="8" type="ORF">SORDD15_01160</name>
</gene>
<dbReference type="GO" id="GO:0042597">
    <property type="term" value="C:periplasmic space"/>
    <property type="evidence" value="ECO:0007669"/>
    <property type="project" value="UniProtKB-ARBA"/>
</dbReference>
<accession>A0A139NXG2</accession>
<evidence type="ECO:0000256" key="3">
    <source>
        <dbReference type="ARBA" id="ARBA00022448"/>
    </source>
</evidence>